<organism evidence="2">
    <name type="scientific">uncultured marine bacterium 442</name>
    <dbReference type="NCBI Taxonomy" id="257392"/>
    <lineage>
        <taxon>Bacteria</taxon>
        <taxon>environmental samples</taxon>
    </lineage>
</organism>
<dbReference type="AlphaFoldDB" id="Q6SH96"/>
<dbReference type="Gene3D" id="3.40.50.720">
    <property type="entry name" value="NAD(P)-binding Rossmann-like Domain"/>
    <property type="match status" value="1"/>
</dbReference>
<dbReference type="SMART" id="SM00881">
    <property type="entry name" value="CoA_binding"/>
    <property type="match status" value="1"/>
</dbReference>
<dbReference type="SUPFAM" id="SSF51735">
    <property type="entry name" value="NAD(P)-binding Rossmann-fold domains"/>
    <property type="match status" value="1"/>
</dbReference>
<dbReference type="InterPro" id="IPR003781">
    <property type="entry name" value="CoA-bd"/>
</dbReference>
<dbReference type="Pfam" id="PF13380">
    <property type="entry name" value="CoA_binding_2"/>
    <property type="match status" value="1"/>
</dbReference>
<protein>
    <submittedName>
        <fullName evidence="2">CoA-binding domain protein</fullName>
    </submittedName>
</protein>
<gene>
    <name evidence="2" type="ORF">MBMO_EBAC000-63A02.1</name>
</gene>
<reference evidence="2" key="2">
    <citation type="submission" date="2003-12" db="EMBL/GenBank/DDBJ databases">
        <title>Monterey Bay Coastal Ocean Microbial Observatory environmental clone sequencing.</title>
        <authorList>
            <person name="DeLong E.F."/>
        </authorList>
    </citation>
    <scope>NUCLEOTIDE SEQUENCE</scope>
</reference>
<dbReference type="InterPro" id="IPR036291">
    <property type="entry name" value="NAD(P)-bd_dom_sf"/>
</dbReference>
<name>Q6SH96_9BACT</name>
<accession>Q6SH96</accession>
<sequence length="142" mass="15866">MTTVAIAFDEAAWIDWTLDRPRRIAVVGLSNREDRDSHKASLYLHELGYEIVPVNPGYSSIMGLKCYPSLHDVPGAVDIVNLFQRPDRVPASVEAAIVLQPKLIWMQLGIVHRQAADQARKAGIGVVMDRCIKIEHQKKLAN</sequence>
<proteinExistence type="predicted"/>
<evidence type="ECO:0000259" key="1">
    <source>
        <dbReference type="SMART" id="SM00881"/>
    </source>
</evidence>
<dbReference type="PANTHER" id="PTHR33303">
    <property type="entry name" value="CYTOPLASMIC PROTEIN-RELATED"/>
    <property type="match status" value="1"/>
</dbReference>
<evidence type="ECO:0000313" key="2">
    <source>
        <dbReference type="EMBL" id="AAR37723.1"/>
    </source>
</evidence>
<reference evidence="2" key="1">
    <citation type="submission" date="2003-11" db="EMBL/GenBank/DDBJ databases">
        <authorList>
            <person name="Heidelberg J.F."/>
            <person name="Eisen J.A."/>
            <person name="Nelson W.C."/>
            <person name="DeLong E.F."/>
        </authorList>
    </citation>
    <scope>NUCLEOTIDE SEQUENCE</scope>
</reference>
<dbReference type="EMBL" id="AY458639">
    <property type="protein sequence ID" value="AAR37723.1"/>
    <property type="molecule type" value="Genomic_DNA"/>
</dbReference>
<feature type="domain" description="CoA-binding" evidence="1">
    <location>
        <begin position="18"/>
        <end position="110"/>
    </location>
</feature>
<dbReference type="PANTHER" id="PTHR33303:SF2">
    <property type="entry name" value="COA-BINDING DOMAIN-CONTAINING PROTEIN"/>
    <property type="match status" value="1"/>
</dbReference>